<dbReference type="Gene3D" id="2.60.40.3440">
    <property type="match status" value="2"/>
</dbReference>
<evidence type="ECO:0000313" key="3">
    <source>
        <dbReference type="EMBL" id="TWU18034.1"/>
    </source>
</evidence>
<dbReference type="InterPro" id="IPR036439">
    <property type="entry name" value="Dockerin_dom_sf"/>
</dbReference>
<evidence type="ECO:0000256" key="1">
    <source>
        <dbReference type="SAM" id="MobiDB-lite"/>
    </source>
</evidence>
<dbReference type="Gene3D" id="2.60.120.380">
    <property type="match status" value="2"/>
</dbReference>
<reference evidence="3 4" key="1">
    <citation type="journal article" date="2020" name="Antonie Van Leeuwenhoek">
        <title>Rhodopirellula heiligendammensis sp. nov., Rhodopirellula pilleata sp. nov., and Rhodopirellula solitaria sp. nov. isolated from natural or artificial marine surfaces in Northern Germany and California, USA, and emended description of the genus Rhodopirellula.</title>
        <authorList>
            <person name="Kallscheuer N."/>
            <person name="Wiegand S."/>
            <person name="Jogler M."/>
            <person name="Boedeker C."/>
            <person name="Peeters S.H."/>
            <person name="Rast P."/>
            <person name="Heuer A."/>
            <person name="Jetten M.S.M."/>
            <person name="Rohde M."/>
            <person name="Jogler C."/>
        </authorList>
    </citation>
    <scope>NUCLEOTIDE SEQUENCE [LARGE SCALE GENOMIC DNA]</scope>
    <source>
        <strain evidence="3 4">Poly21</strain>
    </source>
</reference>
<feature type="domain" description="GEVED" evidence="2">
    <location>
        <begin position="5527"/>
        <end position="5619"/>
    </location>
</feature>
<comment type="caution">
    <text evidence="3">The sequence shown here is derived from an EMBL/GenBank/DDBJ whole genome shotgun (WGS) entry which is preliminary data.</text>
</comment>
<protein>
    <recommendedName>
        <fullName evidence="2">GEVED domain-containing protein</fullName>
    </recommendedName>
</protein>
<feature type="region of interest" description="Disordered" evidence="1">
    <location>
        <begin position="1"/>
        <end position="45"/>
    </location>
</feature>
<organism evidence="3 4">
    <name type="scientific">Allorhodopirellula heiligendammensis</name>
    <dbReference type="NCBI Taxonomy" id="2714739"/>
    <lineage>
        <taxon>Bacteria</taxon>
        <taxon>Pseudomonadati</taxon>
        <taxon>Planctomycetota</taxon>
        <taxon>Planctomycetia</taxon>
        <taxon>Pirellulales</taxon>
        <taxon>Pirellulaceae</taxon>
        <taxon>Allorhodopirellula</taxon>
    </lineage>
</organism>
<proteinExistence type="predicted"/>
<dbReference type="Pfam" id="PF17963">
    <property type="entry name" value="Big_9"/>
    <property type="match status" value="1"/>
</dbReference>
<evidence type="ECO:0000259" key="2">
    <source>
        <dbReference type="Pfam" id="PF20009"/>
    </source>
</evidence>
<dbReference type="Pfam" id="PF00404">
    <property type="entry name" value="Dockerin_1"/>
    <property type="match status" value="1"/>
</dbReference>
<dbReference type="EMBL" id="SJPU01000001">
    <property type="protein sequence ID" value="TWU18034.1"/>
    <property type="molecule type" value="Genomic_DNA"/>
</dbReference>
<accession>A0A5C6C407</accession>
<feature type="compositionally biased region" description="Acidic residues" evidence="1">
    <location>
        <begin position="2605"/>
        <end position="2615"/>
    </location>
</feature>
<dbReference type="NCBIfam" id="NF012211">
    <property type="entry name" value="tand_rpt_95"/>
    <property type="match status" value="1"/>
</dbReference>
<dbReference type="PROSITE" id="PS00018">
    <property type="entry name" value="EF_HAND_1"/>
    <property type="match status" value="1"/>
</dbReference>
<sequence length="6576" mass="693604">MTSRQRNSSSSPVSSAPSSSSERSERSRRRERDGNRRGASRLARRQHLLETLEPRQLLAGPQLIGIQPNEGELIDNGDVRQVAPRVLTFRFDEDQQIDTNTLDAIEITRSGRDGAFGTADDVAIQPGLVTLGDPNENEVVVRFADALPDDNYRINIYGYDDPNATPRIVGLRNVQGELIQPSVPGTRTETIDFQLDLGALVESIVPQPVIRNADGSLTQNRDEVVVYFNEDPLFTENGPDGQPTDRSAENPRFYQLLLTQETVRTTDDVLYQPKQVIYDADTFTARLIFDTDINSLPGVPVGGGTFRLRIGTAVDARADLIVPPTDFVTAPSATVPLNSTGASFDFVSRNVGEDASGQQVRFVNTGTAGLSAAVDADGVIVFNYGGSAPVVSDLVNLVAADAAISSLISISVNGGAAGLPLPQNLVGANPITLYGLGDTLGTALNIGTFGQSDALTSLVIRDSISPKDLSIQLSGGDEDPGHRLLIEHINEAFGPDTQAGITEIPYNFKGVYFQNGSTSSLNQITPTQKQRIREVLELWSHKVGVQFTETANQGITFALGETGSDLTSALLPASQRFTSVPQLQAVLRVDPAINDNATAASSNASIVFSNQANFGLNYGEDFTRKAAAGVGFLLGLLAAPDQAPQVLMSLNAFNEEALLRRPSDGFRGPQITAPTTNPNSPNYQVFDEDYPEFRGFLNDPIDPIVLPSQVPTTEGSLVYLPDNIDDFQLPNWEPVFPSNIDVLHGQYIDRPDSVDVDLYRFEVNLDDADRVGQLSVETYAERLADSSSLDTTLTLFQEVRAGATTDLKVGPSLQLKFDAVQVGATGNGSRIEFIQSDRVAGDDAVRVTQLLDINGNPIENGILVDLPRRGRFISSVPVSDLINAIQSDALASSLFNVNLVKGSPSTDISGQDLRTSPVVLSGGGLQQLSRNDDYFSEDSFLNASLGAGVYYIGVAASGNDTYDPMIKDSGFGGLTQGDYELRIKFEPQVDEVDVIRDQDGSRAGVPGTPLDGDGDGTPRGVNNFWFQTRPEQRTLHFTLAGQAITPRQTITITGSNGDSRTYEFIPIGGGSPRPGNIAVTYSNTAGNDSPAGNLAELLATAINGRQDATGVTASVTGESLTLDGERAIKYSNDFRGVETFGRMIFVDKLAATNADGSLDAPFNNINNPAVVNAFGATQRGDIVRIVGNGGSDQDLTTERDNFAYEFGVNEIGGGVREDGRDMEIPAGVTTMIDAAAIFKMRSARVSVGSSSSLIDRSGGALQVLGTPRLVDFNAIDPSDKILGDTNDAGLGYDDGSVIFTSTRDRQADQAGAGTSPAAKAGDWGGLVFRRDVDQAQGRRDLEDEGIFLQSVNHAEIRYGGASDIRVDSVQQTVNPIELINLRPNISFNEITLSRSAAISAAPDSFRETTFGTPAFQQAGAFTPDYSRVGPDIKNNVLTDNSINGLFIRTIVTPNSPPTQLSAAARFDDISIVHYIAENLVIAGTPGGSINDGIRPSLAQASTQVMTGGSLPAGTNTVAYLMTYVDANGFESAATNVTGALRQTAASGQTLAGASIQLAGLPRIPVGTDYVSRRLYRAEFTSAADAGDVTKSLNGYRLIADLDGSRSTYTDDGSASEGVLDLNHVGVRGRLDASLVVDPGMVVKLTGARIELGHGTQLLAEGTLARPVIFTSTQDDRYGAGGTFDTNNDAGTVAGSRDAERGDWSGIYAGPNAHVSMDHAVVAYGGGVSLVEGGESHGFAPLELQQAEGRVVNSRFEFNESGQDGSGNPGRGGRLAADASVIFVRGSQPIIVANEFVDNRGATIAIDVDSMTADYLRDTGRQTGGVDTFSDLDDNQGPLIRRNRYEVVPADDDADKQISGLVIRGGELLTESVWDDTDIVHVLNESVTVGNLQSSGGLRLQSRANESLVVKLMGGGTPNSPTLGTGLTATGETSDSAQRIGGTLQIVGLPGAPVVLTSFKDDTVGAGISVDGTQFTDTNGDSYGSRPQSNDWRSILLDQYSNDRNVDFVLEQELATDVAPGINGTVQQAQVLGDLAKDLNTGDENRRLGFEVSGYLSEPTDVDTYSFVGSAGSAVWVDVDNTTFGLDTVVELLDSTGVVLARSDNSQAGDAVATDPSVEGLIGSLQSRADSFTDFDVFGNYVDHGSVNPRDAGFRVVLPGDASGVESRSVYYVRIRSASSNLDDPNAGGSRGNYNVQIRLQEEQEYPGSVVRFADIRYANQGIHLRGLPGESPLMGEAGENEQVNEFGGTVASNDILRSVPLGEDDFAPQNRPQNVGNLLEGKNPVISVAGSLSSSSDIDFYQIDLDASVTTTGQLKNYLSTVFDIDYASGLTRPDTNISVYYDSDGEFGPAQPQLVLFGADSNVAEDQTSPFGDSDDLAERLDRGSISTSDPLIGPVSLPEGSYYVAVSASNQLPSELFNNDIRREPINSVQRLFEDRIDTFVPTGSTSNDSVFGGPRFDQLFDDVEIVGSGFTKSTERGGEFGHGLYGNFDNSNVAQIGRDQILYSEIQGSSVFTSEPYTAVQSIPEGARTPVGALDLSSLQFSLGNNTQIGGAFDYTANVIPHLTIEGGMGGDISDFYQLVVPNNNTRVILDVDEGYNPYQGEDVDDPADQDPGEGYSRDFDSVDVDLVIINAVPAIVTPPGRILNSLPSEGQQGSLGAGYVFNPGDLIGRSRDPFFDGILDAGVYFIGVVNTDTTVAINNGVVEVTSDAADVPISGRYLLHVSVEGQTVDAGLSTNESLFLNRNDEATGNLRSDPFDLTGYVAEDLPRFYFNYLWDSPTDDVSLTITSDQNPTGVTLSNLTNSSLTLNNQFGADFLGDGEWHQQIVDLGGFAGDTGIRFEFEYDGDTTPLPSVDGLFLDDFIVGFAERGETVFNAIPGETSFQSSGFNSGPAGEYQLEARRATTFATPTFNAQQLTASFDTNARHAQEVTLVAPAGSQIADGDTFELSDGKTTQVFEFDTDGVVGFGNQRLPFLSTDTSVEIAMKLRTAINDSTQLDVEAASASGLDTETMTSNRLNLFGIVAGTFQPLSSFTDAPAASDPLGSEMTDDNERRIFMPAVLFDGIGDSNFKRTQGQVIVENNTISDVHAIGIWSEPGDRGTDPEDIRANPDDSFFFGGIFGSQDDIYGLDRTVTDPHPFLQLPPVGNPSLGVARNLPTLNNSVEGGLSTGVVVRNNTIDQAGLSGIKIQGEPRPFVIDATVLQNIAGDADITDILSSPSQIPDGFAMAIDAGGTRVVFEFEDVAGAPTTAGGSGVAGGNGWVDGHVPIYYRHPAATGSYNNVPPSGGARAYGYNSFELMLSIQQSIQGSILVTNDMAELVTATLAVSPTQRNGFFEEFARNAESFPTAAVYLEGVSNIYFTSAYARGGGSRIFVQEANIAEAPQPFARVINNTVYGADGTESLYPDDAAADANDVLSDATVTHVGANHTGPYIQNAAIGYNIPQGLTDQTITFRTVYNDTNVTDSRSAVVGVGTEFPDINSFATDGAPTTTVNANIGITNSAIAIDYLEAGVVEEGDFNGYIFEGDFSNLEQVTVSSASTVGVDVSYTDTQLLVNLTGGQSIAASDQLFLSLVFPERTLPAALAGVADENDVDFYKVELGVGDRLIVDIDTDAGGPDTIIQIFDEFGESQILNVGAPNETRIADNGAAPGYLDPRSTVFTDAGSNRPGAVNDPLNGRDPFVDYTALKTGTYFIGVSSVNNSEYDPNSISGRTGGTTTGEYEIGIQVYAPRQFVMSLDNESESQAIQTGTKAGALVGTTFTITQIPDFAGDWPNFPVSGGIPNTTGNQLTFEFTDSVSSIILGNGNYNIPLIVDQNDGGYRVPDIMSAIANAINGLKEPLTGADVPALPNYENGNGPGGRSGPVTRVTASALGGQDGDNAGIVNLSDPSRRPGISRTTPPLHYFQQNESDFPFGFGHDRQEDLNFTIRPANSLTDGFATTELYVLFNNAAEIELSPEAIAAGLKLTTNDYRSPNNNRVDFAENSDQLIIESGIWVTGGASPTIMNNVLSNLHQSIAVDETNFFGFGKRVQVAGDDYVKPQEVIVNGNVFQYDESRNSEIRFDITWPIDTTSPFDVIDTSLSTDDVVGATNVAVQSDDFNFFIPPGEALLEDAEGNNFLPAAGSKLIDSATNNVGERRAFSAVKSAIGLPASNIIAPDRDVNGILRADNPNFATPGGTGQSVFKDRGSSELADFIGPVAVAINPRDNDAAGLDSDRTTSFIQRGTGTLGDFRIQLVDTGDASNPFTGIGIDDSTLMVAEIPGLRKSGANITVFENDRLLTEGIDYTFSYDATSNTITLIPLAGVWRDDRSYRVALNNRDRSVVIAPDPSEVADGDQIQITDSDGGTVVFEFESGYQLLLPEAPTLIVPSVGTDAGGLRDGDIFQISDGVNESTVFEFDTDGVLLPGSRRISLPTESLVGDDVTLRVGTDSFVFQYVSEGDAATGGAIPVTYNPVDPVEGSIFELYRVIQTTLTNNGINNVFVDVPDDDLSNLIITSETGGPTIAITDKPDAFTAGPAPSPARGVSLRLDSLPAIPTPTDAAGRANYLNQIAESIQTAITQERRKVGEVGELPESRAAAFDIDVEVDRNRVVLGASLGYVVDTSGGGLDQDARTLAFEVPLIGTGANGIKDGDSFTLGNGNIQRSFEFTFDAQLSNSSAIAITLDTSLGDLTGADIAELINVAVTDSGLGLTPTVDGATVYLDLPSAGFANVSAGQLRLVGLARPLLDGDAIRVSRAPEPPSTAIVVNNTFPAGFEVGAINTPLDGTLFTLELREGDQLPELYTFEFDTSDVDPPEVSPGNIAIDVTETIVNENGTTSEFYVSRDELARRISAAIQTRGIDVDPVAQDEFVFLTIPAGQTARIISDFSGVALTDTATFEERQTLEFDLVTDTNPNGDGVTPGNVPVLYSLTDTATQLADKVAEALNVLAGDTDGDGVADNTPAIPGLLPGSDTVAPGQVAVNVDVNDPLTLSVSPSSSLEVRGEPGVSGSSTVQVFGPLLLTMPILGGNSITNGSVFIITDPDGNDVIFQFDIGGVPPAGQAIAGAIIVAYSTADSADVLATNFTASINASTVGLQATVVNGTQISLGRTDRDRVSNTGLPGISGTPAIGIVRGIVGDGEILRIRQGDVSVSYEFDSVDNGGGVQPGNVQVSFQPTSTPGDIAESLAAAIRNNTGGLRFTPGEDGTIYPIAERDENGIPTGAVILNDLPGTQVDTSAAPTLNVIGVPGGAIPITISPLFNAEAVKQVLLRQLNSVNKPGELPTTTLSAEDRGGNTLFVENASIIAGPVDNYYLPAIKDLVGNPLQPNRDDRTTQFTINLSDIALDYGDAPDPVGSIAGRYPTRLNDNGARHIIGNGPMLGTSVDAELDGLSVRTADGDDLTIEVSGGGGVFATSLDAGVVSININPNDVADLTQFDGETFTIDTGAAIATFEFDTDGIFDEDNFAVAVSGAMTKQAIANAIEEAIQLSPLNPASVATVDGPTAGSVVVEVSGDDEDGVTFTSEGNPQGIFNPNLTTSINVVVTGAGVLEGWIDFNADGDWDDPGELVISPDLATDSTVANPAIFGDGTTNRTFNISIPATTPKLPAGQSADTYARFRISRTGTGSPVGLALSGEVEDYLVRLVGGQPPVIGNPNPQYSIPEGGFLQASDDLGNDAFDNNNGLLVGVTTATPGGVQIFADDVGTRDLFGETGQFAGTLTVMANGTFTFAADDDFAGQVVFDARVSDVVPGAPENQLVSTQRVSATITVTPVNDPPTLKVGVNASDVITEITINEDNVLSQADQTSLGPVVFSAADLIDPFYIAGPGSEPQEQVLYFLRAGTDTTAFRTAQGGSLSISADGRTILYTPPADYNGQTPDSFNYTVADRLLSTLPGSIVSQSAAVKGRVEITIDPINDNPRLNNETYQTSERVSASDPALTIPITGSIVVNGQTINGILNNDTAGPPDEVAPPENQTISLVPDQFTSIVNGVVVPYRRTEGGGGQIGQVGSNLVYTPRVNFSGVDRFTYIVRDSLGAESTATATIVVGNVNNPPEFVGVRGEAGQTTLEFQERKQPDETVSFDLTSWFTDADGDVLTFPSPDVGNTSLIQATVNGNMLTLNFTPFGFGSTTLTVKALDPSGLTVSQVIDVNVIGTPDAPIVAGSLQPTVIDEDGVALANLRRQQVDSDGLFFDPDNDTLTYRVRRLGSINNPTAADIAADPLIDSIRFIGDTLQISPKADQSGQVQIEIEAFDGTFVNSYSFDFIVNEVPDAPRGNVTGPDAYSVPVGGSLRITDPSLGLLRNDFDPDPGSTIRIAPGSLTQPVGGTGTVDLLGREDGAFSFTTTTDLNNQPVPGQTDQFTYRLIDDTGRLSNPIQVTITFNQSIYQNPVDQYDVTGDGFVSAIDALRILNLINAREDSSSPFSVSELTTQPPDYYDVNGDGFITTVDVLQVINELNERDTNGVDGSGEPISPSEAFSEMANVNLASAGTDGSAGMQGSFASTQAFASVSTANLGSANFVPVPTDRVARSAVSTIENSSNSLDAILTGGIELQAGGATSAQRAVDVLATGFGASQSDDPAAASQAFDSALMDLFSDESESD</sequence>
<dbReference type="Gene3D" id="1.10.1330.10">
    <property type="entry name" value="Dockerin domain"/>
    <property type="match status" value="1"/>
</dbReference>
<evidence type="ECO:0000313" key="4">
    <source>
        <dbReference type="Proteomes" id="UP000319908"/>
    </source>
</evidence>
<dbReference type="SMART" id="SM00710">
    <property type="entry name" value="PbH1"/>
    <property type="match status" value="5"/>
</dbReference>
<dbReference type="InterPro" id="IPR045474">
    <property type="entry name" value="GEVED"/>
</dbReference>
<name>A0A5C6C407_9BACT</name>
<dbReference type="Proteomes" id="UP000319908">
    <property type="component" value="Unassembled WGS sequence"/>
</dbReference>
<dbReference type="GO" id="GO:0004553">
    <property type="term" value="F:hydrolase activity, hydrolyzing O-glycosyl compounds"/>
    <property type="evidence" value="ECO:0007669"/>
    <property type="project" value="InterPro"/>
</dbReference>
<gene>
    <name evidence="3" type="ORF">Poly21_01890</name>
</gene>
<feature type="region of interest" description="Disordered" evidence="1">
    <location>
        <begin position="998"/>
        <end position="1018"/>
    </location>
</feature>
<dbReference type="InterPro" id="IPR018247">
    <property type="entry name" value="EF_Hand_1_Ca_BS"/>
</dbReference>
<feature type="compositionally biased region" description="Low complexity" evidence="1">
    <location>
        <begin position="1"/>
        <end position="21"/>
    </location>
</feature>
<feature type="region of interest" description="Disordered" evidence="1">
    <location>
        <begin position="2599"/>
        <end position="2618"/>
    </location>
</feature>
<keyword evidence="4" id="KW-1185">Reference proteome</keyword>
<dbReference type="InterPro" id="IPR006626">
    <property type="entry name" value="PbH1"/>
</dbReference>
<dbReference type="GO" id="GO:0000272">
    <property type="term" value="P:polysaccharide catabolic process"/>
    <property type="evidence" value="ECO:0007669"/>
    <property type="project" value="InterPro"/>
</dbReference>
<dbReference type="InterPro" id="IPR002105">
    <property type="entry name" value="Dockerin_1_rpt"/>
</dbReference>
<feature type="compositionally biased region" description="Basic and acidic residues" evidence="1">
    <location>
        <begin position="22"/>
        <end position="36"/>
    </location>
</feature>
<dbReference type="Pfam" id="PF20009">
    <property type="entry name" value="GEVED"/>
    <property type="match status" value="1"/>
</dbReference>